<evidence type="ECO:0000256" key="8">
    <source>
        <dbReference type="SAM" id="SignalP"/>
    </source>
</evidence>
<evidence type="ECO:0000259" key="9">
    <source>
        <dbReference type="PROSITE" id="PS50240"/>
    </source>
</evidence>
<protein>
    <submittedName>
        <fullName evidence="10">Venom S1 protease 10</fullName>
    </submittedName>
</protein>
<evidence type="ECO:0000256" key="4">
    <source>
        <dbReference type="ARBA" id="ARBA00022801"/>
    </source>
</evidence>
<dbReference type="EMBL" id="PP510790">
    <property type="protein sequence ID" value="WXH71715.1"/>
    <property type="molecule type" value="mRNA"/>
</dbReference>
<reference evidence="10" key="1">
    <citation type="submission" date="2024-03" db="EMBL/GenBank/DDBJ databases">
        <authorList>
            <person name="Jin J.A."/>
            <person name="King G.A."/>
            <person name="Walker A."/>
        </authorList>
    </citation>
    <scope>NUCLEOTIDE SEQUENCE</scope>
</reference>
<keyword evidence="4 7" id="KW-0378">Hydrolase</keyword>
<dbReference type="PROSITE" id="PS50240">
    <property type="entry name" value="TRYPSIN_DOM"/>
    <property type="match status" value="1"/>
</dbReference>
<feature type="chain" id="PRO_5044197717" evidence="8">
    <location>
        <begin position="23"/>
        <end position="295"/>
    </location>
</feature>
<accession>A0AB38ZE62</accession>
<dbReference type="InterPro" id="IPR001254">
    <property type="entry name" value="Trypsin_dom"/>
</dbReference>
<evidence type="ECO:0000256" key="3">
    <source>
        <dbReference type="ARBA" id="ARBA00022670"/>
    </source>
</evidence>
<feature type="signal peptide" evidence="8">
    <location>
        <begin position="1"/>
        <end position="22"/>
    </location>
</feature>
<evidence type="ECO:0000256" key="6">
    <source>
        <dbReference type="ARBA" id="ARBA00023157"/>
    </source>
</evidence>
<dbReference type="CDD" id="cd00190">
    <property type="entry name" value="Tryp_SPc"/>
    <property type="match status" value="1"/>
</dbReference>
<evidence type="ECO:0000313" key="10">
    <source>
        <dbReference type="EMBL" id="WXH71715.1"/>
    </source>
</evidence>
<evidence type="ECO:0000256" key="7">
    <source>
        <dbReference type="RuleBase" id="RU363034"/>
    </source>
</evidence>
<keyword evidence="3 7" id="KW-0645">Protease</keyword>
<dbReference type="Pfam" id="PF00089">
    <property type="entry name" value="Trypsin"/>
    <property type="match status" value="1"/>
</dbReference>
<keyword evidence="5 7" id="KW-0720">Serine protease</keyword>
<dbReference type="InterPro" id="IPR043504">
    <property type="entry name" value="Peptidase_S1_PA_chymotrypsin"/>
</dbReference>
<evidence type="ECO:0000256" key="5">
    <source>
        <dbReference type="ARBA" id="ARBA00022825"/>
    </source>
</evidence>
<dbReference type="InterPro" id="IPR018114">
    <property type="entry name" value="TRYPSIN_HIS"/>
</dbReference>
<dbReference type="GO" id="GO:0004252">
    <property type="term" value="F:serine-type endopeptidase activity"/>
    <property type="evidence" value="ECO:0007669"/>
    <property type="project" value="InterPro"/>
</dbReference>
<dbReference type="PANTHER" id="PTHR24252">
    <property type="entry name" value="ACROSIN-RELATED"/>
    <property type="match status" value="1"/>
</dbReference>
<dbReference type="PROSITE" id="PS00134">
    <property type="entry name" value="TRYPSIN_HIS"/>
    <property type="match status" value="1"/>
</dbReference>
<dbReference type="Gene3D" id="2.40.10.10">
    <property type="entry name" value="Trypsin-like serine proteases"/>
    <property type="match status" value="1"/>
</dbReference>
<dbReference type="GO" id="GO:0006508">
    <property type="term" value="P:proteolysis"/>
    <property type="evidence" value="ECO:0007669"/>
    <property type="project" value="UniProtKB-KW"/>
</dbReference>
<keyword evidence="2" id="KW-0964">Secreted</keyword>
<dbReference type="InterPro" id="IPR001314">
    <property type="entry name" value="Peptidase_S1A"/>
</dbReference>
<name>A0AB38ZE62_9HEMI</name>
<sequence length="295" mass="32662">MMNFIVYTSTVFFLVFYQVINAEDSSEFGITMGARSTNCSCGWRNRSPGRIIGGEEAGLHEYPLIAALVTPKLMIGFCGGSIITEYHVLTAAHCFPPMEGRELAVSVGEHDLNRKDETPYTQVIPIERVIMHAEYTRLGQHNDIALAVLKSRIEFNQQVGPACLPYQALDLEGKKVLVIGWGRTTAKGSSSDILLKVELDVQPLSYCVKSYSYLRTSPPRQLCTHTKDKDSCKGDSGGPLLYRDPATNRYVVVGIVSFGKSCASKHGGVWTDVFAYKEWIQQKIAETNHGVKTCQ</sequence>
<evidence type="ECO:0000256" key="2">
    <source>
        <dbReference type="ARBA" id="ARBA00022525"/>
    </source>
</evidence>
<dbReference type="PRINTS" id="PR00722">
    <property type="entry name" value="CHYMOTRYPSIN"/>
</dbReference>
<dbReference type="InterPro" id="IPR009003">
    <property type="entry name" value="Peptidase_S1_PA"/>
</dbReference>
<dbReference type="AlphaFoldDB" id="A0AB38ZE62"/>
<dbReference type="PROSITE" id="PS00135">
    <property type="entry name" value="TRYPSIN_SER"/>
    <property type="match status" value="1"/>
</dbReference>
<proteinExistence type="evidence at transcript level"/>
<dbReference type="GO" id="GO:0005576">
    <property type="term" value="C:extracellular region"/>
    <property type="evidence" value="ECO:0007669"/>
    <property type="project" value="UniProtKB-SubCell"/>
</dbReference>
<dbReference type="FunFam" id="2.40.10.10:FF:000015">
    <property type="entry name" value="Atrial natriuretic peptide-converting enzyme"/>
    <property type="match status" value="1"/>
</dbReference>
<keyword evidence="8" id="KW-0732">Signal</keyword>
<evidence type="ECO:0000256" key="1">
    <source>
        <dbReference type="ARBA" id="ARBA00004613"/>
    </source>
</evidence>
<comment type="subcellular location">
    <subcellularLocation>
        <location evidence="1">Secreted</location>
    </subcellularLocation>
</comment>
<keyword evidence="6" id="KW-1015">Disulfide bond</keyword>
<dbReference type="PANTHER" id="PTHR24252:SF7">
    <property type="entry name" value="HYALIN"/>
    <property type="match status" value="1"/>
</dbReference>
<feature type="domain" description="Peptidase S1" evidence="9">
    <location>
        <begin position="51"/>
        <end position="285"/>
    </location>
</feature>
<dbReference type="SMART" id="SM00020">
    <property type="entry name" value="Tryp_SPc"/>
    <property type="match status" value="1"/>
</dbReference>
<organism evidence="10">
    <name type="scientific">Ectomocoris sp</name>
    <dbReference type="NCBI Taxonomy" id="3104572"/>
    <lineage>
        <taxon>Eukaryota</taxon>
        <taxon>Metazoa</taxon>
        <taxon>Ecdysozoa</taxon>
        <taxon>Arthropoda</taxon>
        <taxon>Hexapoda</taxon>
        <taxon>Insecta</taxon>
        <taxon>Pterygota</taxon>
        <taxon>Neoptera</taxon>
        <taxon>Paraneoptera</taxon>
        <taxon>Hemiptera</taxon>
        <taxon>Heteroptera</taxon>
        <taxon>Panheteroptera</taxon>
        <taxon>Cimicomorpha</taxon>
        <taxon>Reduviidae</taxon>
        <taxon>Peiratinae</taxon>
        <taxon>Ectomocoris</taxon>
    </lineage>
</organism>
<dbReference type="SUPFAM" id="SSF50494">
    <property type="entry name" value="Trypsin-like serine proteases"/>
    <property type="match status" value="1"/>
</dbReference>
<dbReference type="InterPro" id="IPR033116">
    <property type="entry name" value="TRYPSIN_SER"/>
</dbReference>